<dbReference type="Proteomes" id="UP000505355">
    <property type="component" value="Chromosome"/>
</dbReference>
<gene>
    <name evidence="2" type="primary">pelA</name>
    <name evidence="2" type="ORF">HQ865_09115</name>
</gene>
<reference evidence="2 3" key="1">
    <citation type="submission" date="2020-05" db="EMBL/GenBank/DDBJ databases">
        <title>Mucilaginibacter mali sp. nov.</title>
        <authorList>
            <person name="Kim H.S."/>
            <person name="Lee K.C."/>
            <person name="Suh M.K."/>
            <person name="Kim J.-S."/>
            <person name="Han K.-I."/>
            <person name="Eom M.K."/>
            <person name="Shin Y.K."/>
            <person name="Lee J.-S."/>
        </authorList>
    </citation>
    <scope>NUCLEOTIDE SEQUENCE [LARGE SCALE GENOMIC DNA]</scope>
    <source>
        <strain evidence="2 3">G2-14</strain>
    </source>
</reference>
<dbReference type="EC" id="4.2.2.2" evidence="2"/>
<dbReference type="Gene3D" id="1.50.10.20">
    <property type="match status" value="1"/>
</dbReference>
<dbReference type="NCBIfam" id="TIGR02474">
    <property type="entry name" value="pec_lyase"/>
    <property type="match status" value="1"/>
</dbReference>
<keyword evidence="1" id="KW-0812">Transmembrane</keyword>
<protein>
    <submittedName>
        <fullName evidence="2">Pectate lyase</fullName>
        <ecNumber evidence="2">4.2.2.2</ecNumber>
    </submittedName>
</protein>
<evidence type="ECO:0000256" key="1">
    <source>
        <dbReference type="SAM" id="Phobius"/>
    </source>
</evidence>
<dbReference type="AlphaFoldDB" id="A0A7D4PTD6"/>
<accession>A0A7D4PTD6</accession>
<keyword evidence="2" id="KW-0456">Lyase</keyword>
<keyword evidence="1" id="KW-0472">Membrane</keyword>
<dbReference type="GO" id="GO:0030570">
    <property type="term" value="F:pectate lyase activity"/>
    <property type="evidence" value="ECO:0007669"/>
    <property type="project" value="UniProtKB-EC"/>
</dbReference>
<sequence>MKYLKYPSGSSAFVVVAIIVITTCFVSLTYAQDVAANYKYTRVDPAPFADNAGHWYAIFDKNNMINARPGRPKYDPTEITRIADNILLFQKSNGGWPKNYDIFAVLTDDQKDSVSAARNELHTTYDNGSTYTQIAVLASVYTVTKVEKYKTAALKGFDFILKSQYKNGGWPQYYPLENNYSRCITFNDGVFEGIVELLKDVQDNEPQYAFIDAKTRAKLAEAYDKGIQCVLKAQIVDNGKPTAWCQQHDEVSLQPAWARKFEPPSICNKESADLVLFLMNIDHPKKEVVDAIQNAVAWFNESKILNTRVNTIAAPRMVTPFRVSVSDRVVVTDNTAPPIWTRYYELKTHRPLFCNRDSKVVYSLAEVDRERRDGYGWYTYSPQQVLNKYPQWQQKWAAGVDVLKK</sequence>
<feature type="transmembrane region" description="Helical" evidence="1">
    <location>
        <begin position="12"/>
        <end position="31"/>
    </location>
</feature>
<dbReference type="EMBL" id="CP054139">
    <property type="protein sequence ID" value="QKJ29908.1"/>
    <property type="molecule type" value="Genomic_DNA"/>
</dbReference>
<dbReference type="RefSeq" id="WP_173414598.1">
    <property type="nucleotide sequence ID" value="NZ_CP054139.1"/>
</dbReference>
<dbReference type="InterPro" id="IPR012669">
    <property type="entry name" value="Pectate_lyase"/>
</dbReference>
<keyword evidence="3" id="KW-1185">Reference proteome</keyword>
<organism evidence="2 3">
    <name type="scientific">Mucilaginibacter mali</name>
    <dbReference type="NCBI Taxonomy" id="2740462"/>
    <lineage>
        <taxon>Bacteria</taxon>
        <taxon>Pseudomonadati</taxon>
        <taxon>Bacteroidota</taxon>
        <taxon>Sphingobacteriia</taxon>
        <taxon>Sphingobacteriales</taxon>
        <taxon>Sphingobacteriaceae</taxon>
        <taxon>Mucilaginibacter</taxon>
    </lineage>
</organism>
<proteinExistence type="predicted"/>
<dbReference type="KEGG" id="mmab:HQ865_09115"/>
<dbReference type="Pfam" id="PF09492">
    <property type="entry name" value="Pec_lyase"/>
    <property type="match status" value="1"/>
</dbReference>
<evidence type="ECO:0000313" key="3">
    <source>
        <dbReference type="Proteomes" id="UP000505355"/>
    </source>
</evidence>
<name>A0A7D4PTD6_9SPHI</name>
<evidence type="ECO:0000313" key="2">
    <source>
        <dbReference type="EMBL" id="QKJ29908.1"/>
    </source>
</evidence>
<dbReference type="SUPFAM" id="SSF81853">
    <property type="entry name" value="Family 10 polysaccharide lyase"/>
    <property type="match status" value="1"/>
</dbReference>
<keyword evidence="1" id="KW-1133">Transmembrane helix</keyword>